<sequence>MTDDNLRKARQEDKERQLVVSVRFPEGLLQRVHAFAAVKESTANAVIREAVEDHIRRVVRTPEFQEASQAHVQRAQAAVAALSEDEDTAVA</sequence>
<comment type="caution">
    <text evidence="1">The sequence shown here is derived from an EMBL/GenBank/DDBJ whole genome shotgun (WGS) entry which is preliminary data.</text>
</comment>
<evidence type="ECO:0000313" key="2">
    <source>
        <dbReference type="Proteomes" id="UP000641932"/>
    </source>
</evidence>
<dbReference type="EMBL" id="BMMS01000019">
    <property type="protein sequence ID" value="GGO92998.1"/>
    <property type="molecule type" value="Genomic_DNA"/>
</dbReference>
<dbReference type="GO" id="GO:0006355">
    <property type="term" value="P:regulation of DNA-templated transcription"/>
    <property type="evidence" value="ECO:0007669"/>
    <property type="project" value="InterPro"/>
</dbReference>
<proteinExistence type="predicted"/>
<evidence type="ECO:0000313" key="1">
    <source>
        <dbReference type="EMBL" id="GGO92998.1"/>
    </source>
</evidence>
<accession>A0A917ZUS1</accession>
<reference evidence="1" key="2">
    <citation type="submission" date="2020-09" db="EMBL/GenBank/DDBJ databases">
        <authorList>
            <person name="Sun Q."/>
            <person name="Zhou Y."/>
        </authorList>
    </citation>
    <scope>NUCLEOTIDE SEQUENCE</scope>
    <source>
        <strain evidence="1">CGMCC 4.7201</strain>
    </source>
</reference>
<keyword evidence="2" id="KW-1185">Reference proteome</keyword>
<protein>
    <submittedName>
        <fullName evidence="1">Uncharacterized protein</fullName>
    </submittedName>
</protein>
<dbReference type="AlphaFoldDB" id="A0A917ZUS1"/>
<gene>
    <name evidence="1" type="ORF">GCM10012280_44470</name>
</gene>
<dbReference type="RefSeq" id="WP_189133524.1">
    <property type="nucleotide sequence ID" value="NZ_BMMS01000019.1"/>
</dbReference>
<organism evidence="1 2">
    <name type="scientific">Wenjunlia tyrosinilytica</name>
    <dbReference type="NCBI Taxonomy" id="1544741"/>
    <lineage>
        <taxon>Bacteria</taxon>
        <taxon>Bacillati</taxon>
        <taxon>Actinomycetota</taxon>
        <taxon>Actinomycetes</taxon>
        <taxon>Kitasatosporales</taxon>
        <taxon>Streptomycetaceae</taxon>
        <taxon>Wenjunlia</taxon>
    </lineage>
</organism>
<dbReference type="Proteomes" id="UP000641932">
    <property type="component" value="Unassembled WGS sequence"/>
</dbReference>
<dbReference type="InterPro" id="IPR010985">
    <property type="entry name" value="Ribbon_hlx_hlx"/>
</dbReference>
<dbReference type="SUPFAM" id="SSF47598">
    <property type="entry name" value="Ribbon-helix-helix"/>
    <property type="match status" value="1"/>
</dbReference>
<name>A0A917ZUS1_9ACTN</name>
<reference evidence="1" key="1">
    <citation type="journal article" date="2014" name="Int. J. Syst. Evol. Microbiol.">
        <title>Complete genome sequence of Corynebacterium casei LMG S-19264T (=DSM 44701T), isolated from a smear-ripened cheese.</title>
        <authorList>
            <consortium name="US DOE Joint Genome Institute (JGI-PGF)"/>
            <person name="Walter F."/>
            <person name="Albersmeier A."/>
            <person name="Kalinowski J."/>
            <person name="Ruckert C."/>
        </authorList>
    </citation>
    <scope>NUCLEOTIDE SEQUENCE</scope>
    <source>
        <strain evidence="1">CGMCC 4.7201</strain>
    </source>
</reference>